<evidence type="ECO:0000256" key="4">
    <source>
        <dbReference type="SAM" id="Phobius"/>
    </source>
</evidence>
<feature type="transmembrane region" description="Helical" evidence="4">
    <location>
        <begin position="61"/>
        <end position="79"/>
    </location>
</feature>
<feature type="transmembrane region" description="Helical" evidence="4">
    <location>
        <begin position="133"/>
        <end position="150"/>
    </location>
</feature>
<dbReference type="eggNOG" id="COG4585">
    <property type="taxonomic scope" value="Bacteria"/>
</dbReference>
<gene>
    <name evidence="6" type="ORF">HMPREF9997_02350</name>
</gene>
<dbReference type="Gene3D" id="1.20.5.1930">
    <property type="match status" value="1"/>
</dbReference>
<keyword evidence="4" id="KW-0812">Transmembrane</keyword>
<dbReference type="PANTHER" id="PTHR24421">
    <property type="entry name" value="NITRATE/NITRITE SENSOR PROTEIN NARX-RELATED"/>
    <property type="match status" value="1"/>
</dbReference>
<dbReference type="RefSeq" id="WP_006062158.1">
    <property type="nucleotide sequence ID" value="NZ_KB290823.1"/>
</dbReference>
<organism evidence="6 7">
    <name type="scientific">Corynebacterium durum F0235</name>
    <dbReference type="NCBI Taxonomy" id="1035195"/>
    <lineage>
        <taxon>Bacteria</taxon>
        <taxon>Bacillati</taxon>
        <taxon>Actinomycetota</taxon>
        <taxon>Actinomycetes</taxon>
        <taxon>Mycobacteriales</taxon>
        <taxon>Corynebacteriaceae</taxon>
        <taxon>Corynebacterium</taxon>
    </lineage>
</organism>
<dbReference type="InterPro" id="IPR036890">
    <property type="entry name" value="HATPase_C_sf"/>
</dbReference>
<keyword evidence="4" id="KW-1133">Transmembrane helix</keyword>
<dbReference type="SUPFAM" id="SSF55874">
    <property type="entry name" value="ATPase domain of HSP90 chaperone/DNA topoisomerase II/histidine kinase"/>
    <property type="match status" value="1"/>
</dbReference>
<keyword evidence="3" id="KW-0902">Two-component regulatory system</keyword>
<dbReference type="OrthoDB" id="5241784at2"/>
<comment type="caution">
    <text evidence="6">The sequence shown here is derived from an EMBL/GenBank/DDBJ whole genome shotgun (WGS) entry which is preliminary data.</text>
</comment>
<dbReference type="InterPro" id="IPR050482">
    <property type="entry name" value="Sensor_HK_TwoCompSys"/>
</dbReference>
<evidence type="ECO:0000256" key="1">
    <source>
        <dbReference type="ARBA" id="ARBA00022679"/>
    </source>
</evidence>
<dbReference type="Proteomes" id="UP000010445">
    <property type="component" value="Unassembled WGS sequence"/>
</dbReference>
<proteinExistence type="predicted"/>
<accession>L1MAI9</accession>
<dbReference type="GO" id="GO:0016020">
    <property type="term" value="C:membrane"/>
    <property type="evidence" value="ECO:0007669"/>
    <property type="project" value="InterPro"/>
</dbReference>
<keyword evidence="7" id="KW-1185">Reference proteome</keyword>
<feature type="transmembrane region" description="Helical" evidence="4">
    <location>
        <begin position="36"/>
        <end position="54"/>
    </location>
</feature>
<name>L1MAI9_9CORY</name>
<reference evidence="6 7" key="1">
    <citation type="submission" date="2012-05" db="EMBL/GenBank/DDBJ databases">
        <authorList>
            <person name="Weinstock G."/>
            <person name="Sodergren E."/>
            <person name="Lobos E.A."/>
            <person name="Fulton L."/>
            <person name="Fulton R."/>
            <person name="Courtney L."/>
            <person name="Fronick C."/>
            <person name="O'Laughlin M."/>
            <person name="Godfrey J."/>
            <person name="Wilson R.M."/>
            <person name="Miner T."/>
            <person name="Farmer C."/>
            <person name="Delehaunty K."/>
            <person name="Cordes M."/>
            <person name="Minx P."/>
            <person name="Tomlinson C."/>
            <person name="Chen J."/>
            <person name="Wollam A."/>
            <person name="Pepin K.H."/>
            <person name="Bhonagiri V."/>
            <person name="Zhang X."/>
            <person name="Suruliraj S."/>
            <person name="Warren W."/>
            <person name="Mitreva M."/>
            <person name="Mardis E.R."/>
            <person name="Wilson R.K."/>
        </authorList>
    </citation>
    <scope>NUCLEOTIDE SEQUENCE [LARGE SCALE GENOMIC DNA]</scope>
    <source>
        <strain evidence="6 7">F0235</strain>
    </source>
</reference>
<keyword evidence="1" id="KW-0808">Transferase</keyword>
<dbReference type="InterPro" id="IPR011712">
    <property type="entry name" value="Sig_transdc_His_kin_sub3_dim/P"/>
</dbReference>
<evidence type="ECO:0000313" key="7">
    <source>
        <dbReference type="Proteomes" id="UP000010445"/>
    </source>
</evidence>
<dbReference type="AlphaFoldDB" id="L1MAI9"/>
<evidence type="ECO:0000256" key="3">
    <source>
        <dbReference type="ARBA" id="ARBA00023012"/>
    </source>
</evidence>
<dbReference type="PANTHER" id="PTHR24421:SF63">
    <property type="entry name" value="SENSOR HISTIDINE KINASE DESK"/>
    <property type="match status" value="1"/>
</dbReference>
<protein>
    <submittedName>
        <fullName evidence="6">Histidine kinase</fullName>
    </submittedName>
</protein>
<feature type="transmembrane region" description="Helical" evidence="4">
    <location>
        <begin position="108"/>
        <end position="127"/>
    </location>
</feature>
<dbReference type="CDD" id="cd16917">
    <property type="entry name" value="HATPase_UhpB-NarQ-NarX-like"/>
    <property type="match status" value="1"/>
</dbReference>
<dbReference type="Gene3D" id="3.30.565.10">
    <property type="entry name" value="Histidine kinase-like ATPase, C-terminal domain"/>
    <property type="match status" value="1"/>
</dbReference>
<feature type="domain" description="Signal transduction histidine kinase subgroup 3 dimerisation and phosphoacceptor" evidence="5">
    <location>
        <begin position="168"/>
        <end position="234"/>
    </location>
</feature>
<dbReference type="PATRIC" id="fig|1035195.3.peg.2098"/>
<sequence length="351" mass="38555">MSTRYVLQAGVWLIFLTLFITDVSKSDHSAVIKTTSYALTALFIAVYLLSMMMLRHPARRIRIDVVAWVVVLLAITVTIGWLTRLPSTATFVPYIIAVILYKLEWRMVIPTTITLLIALPLLIVGLINDDYGPITLAIVVMVIIAGRYGVEVDFVRRDVEQQLAIVQERERVARDVHDVLGHSLTVINLKSELARKLIDHDPEQARREIEAVAELSRSALGEARATVTHLRTPDLARELVSAAEALATASIRATVPAPHHATRIPDDTSRVFAWALKEAVTNVIRHSGATHCVVELAPSRLVVRDDGRGFRSTHRGNGLGGLEARVAESGGTLTITSDSSGTELNITMDTP</sequence>
<dbReference type="Pfam" id="PF07730">
    <property type="entry name" value="HisKA_3"/>
    <property type="match status" value="1"/>
</dbReference>
<evidence type="ECO:0000259" key="5">
    <source>
        <dbReference type="Pfam" id="PF07730"/>
    </source>
</evidence>
<dbReference type="EMBL" id="AMEM01000039">
    <property type="protein sequence ID" value="EKX88232.1"/>
    <property type="molecule type" value="Genomic_DNA"/>
</dbReference>
<keyword evidence="2 6" id="KW-0418">Kinase</keyword>
<dbReference type="GO" id="GO:0046983">
    <property type="term" value="F:protein dimerization activity"/>
    <property type="evidence" value="ECO:0007669"/>
    <property type="project" value="InterPro"/>
</dbReference>
<dbReference type="GO" id="GO:0000155">
    <property type="term" value="F:phosphorelay sensor kinase activity"/>
    <property type="evidence" value="ECO:0007669"/>
    <property type="project" value="InterPro"/>
</dbReference>
<dbReference type="STRING" id="1035195.HMPREF9997_02350"/>
<evidence type="ECO:0000313" key="6">
    <source>
        <dbReference type="EMBL" id="EKX88232.1"/>
    </source>
</evidence>
<dbReference type="HOGENOM" id="CLU_000445_20_8_11"/>
<keyword evidence="4" id="KW-0472">Membrane</keyword>
<evidence type="ECO:0000256" key="2">
    <source>
        <dbReference type="ARBA" id="ARBA00022777"/>
    </source>
</evidence>